<accession>A0AAJ1SWE4</accession>
<keyword evidence="1" id="KW-1133">Transmembrane helix</keyword>
<comment type="caution">
    <text evidence="2">The sequence shown here is derived from an EMBL/GenBank/DDBJ whole genome shotgun (WGS) entry which is preliminary data.</text>
</comment>
<dbReference type="AlphaFoldDB" id="A0AAJ1SWE4"/>
<dbReference type="Gene3D" id="2.40.260.10">
    <property type="entry name" value="Sortase"/>
    <property type="match status" value="1"/>
</dbReference>
<keyword evidence="1" id="KW-0472">Membrane</keyword>
<sequence length="257" mass="26729">MPQDRRRHAAPGRGLTRWQSRQRWTKGDLAILGCGVLTFLSFTAGAPLFHEAPLLTVPGIHASAPGVRAAAAPAGAAAPMAETGIPQATGTAAAQPQPVVNPAPEAAVLPPAAQPIHIRYPAAAFDVPLHPLDLDGEAQSSRTIEPPATKDGYWLSAFGTPGKGSGNTTYVIGHSWEGADAPFNHLSSAAAVGDRFDLETAAGSISYQVDSVTTYLKSGLKDSAVWDMVPNRLVLISCFTEDPWGKNVVVTASPAAP</sequence>
<evidence type="ECO:0000313" key="3">
    <source>
        <dbReference type="Proteomes" id="UP001239267"/>
    </source>
</evidence>
<dbReference type="SUPFAM" id="SSF63817">
    <property type="entry name" value="Sortase"/>
    <property type="match status" value="1"/>
</dbReference>
<evidence type="ECO:0000256" key="1">
    <source>
        <dbReference type="SAM" id="Phobius"/>
    </source>
</evidence>
<dbReference type="EMBL" id="JAUSTB010000010">
    <property type="protein sequence ID" value="MDQ0147038.1"/>
    <property type="molecule type" value="Genomic_DNA"/>
</dbReference>
<dbReference type="CDD" id="cd05829">
    <property type="entry name" value="Sortase_F"/>
    <property type="match status" value="1"/>
</dbReference>
<dbReference type="RefSeq" id="WP_307361063.1">
    <property type="nucleotide sequence ID" value="NZ_JAUSTB010000010.1"/>
</dbReference>
<evidence type="ECO:0000313" key="2">
    <source>
        <dbReference type="EMBL" id="MDQ0147038.1"/>
    </source>
</evidence>
<name>A0AAJ1SWE4_9MICC</name>
<keyword evidence="1" id="KW-0812">Transmembrane</keyword>
<organism evidence="2 3">
    <name type="scientific">Pseudarthrobacter niigatensis</name>
    <dbReference type="NCBI Taxonomy" id="369935"/>
    <lineage>
        <taxon>Bacteria</taxon>
        <taxon>Bacillati</taxon>
        <taxon>Actinomycetota</taxon>
        <taxon>Actinomycetes</taxon>
        <taxon>Micrococcales</taxon>
        <taxon>Micrococcaceae</taxon>
        <taxon>Pseudarthrobacter</taxon>
    </lineage>
</organism>
<keyword evidence="3" id="KW-1185">Reference proteome</keyword>
<dbReference type="InterPro" id="IPR023365">
    <property type="entry name" value="Sortase_dom-sf"/>
</dbReference>
<protein>
    <recommendedName>
        <fullName evidence="4">Class F sortase</fullName>
    </recommendedName>
</protein>
<dbReference type="Proteomes" id="UP001239267">
    <property type="component" value="Unassembled WGS sequence"/>
</dbReference>
<dbReference type="InterPro" id="IPR042001">
    <property type="entry name" value="Sortase_F"/>
</dbReference>
<gene>
    <name evidence="2" type="ORF">J2T23_002944</name>
</gene>
<feature type="transmembrane region" description="Helical" evidence="1">
    <location>
        <begin position="29"/>
        <end position="49"/>
    </location>
</feature>
<reference evidence="2 3" key="1">
    <citation type="submission" date="2023-07" db="EMBL/GenBank/DDBJ databases">
        <title>Sorghum-associated microbial communities from plants grown in Nebraska, USA.</title>
        <authorList>
            <person name="Schachtman D."/>
        </authorList>
    </citation>
    <scope>NUCLEOTIDE SEQUENCE [LARGE SCALE GENOMIC DNA]</scope>
    <source>
        <strain evidence="2 3">DS1001</strain>
    </source>
</reference>
<proteinExistence type="predicted"/>
<evidence type="ECO:0008006" key="4">
    <source>
        <dbReference type="Google" id="ProtNLM"/>
    </source>
</evidence>